<dbReference type="Gene3D" id="1.10.10.10">
    <property type="entry name" value="Winged helix-like DNA-binding domain superfamily/Winged helix DNA-binding domain"/>
    <property type="match status" value="1"/>
</dbReference>
<dbReference type="PRINTS" id="PR00598">
    <property type="entry name" value="HTHMARR"/>
</dbReference>
<accession>A0ABS7L5D6</accession>
<dbReference type="PANTHER" id="PTHR33164">
    <property type="entry name" value="TRANSCRIPTIONAL REGULATOR, MARR FAMILY"/>
    <property type="match status" value="1"/>
</dbReference>
<dbReference type="InterPro" id="IPR039422">
    <property type="entry name" value="MarR/SlyA-like"/>
</dbReference>
<dbReference type="SMART" id="SM00347">
    <property type="entry name" value="HTH_MARR"/>
    <property type="match status" value="1"/>
</dbReference>
<dbReference type="Proteomes" id="UP000779049">
    <property type="component" value="Unassembled WGS sequence"/>
</dbReference>
<dbReference type="Pfam" id="PF01047">
    <property type="entry name" value="MarR"/>
    <property type="match status" value="1"/>
</dbReference>
<keyword evidence="3" id="KW-1185">Reference proteome</keyword>
<gene>
    <name evidence="2" type="ORF">FLB61_03840</name>
</gene>
<proteinExistence type="predicted"/>
<dbReference type="CDD" id="cd00090">
    <property type="entry name" value="HTH_ARSR"/>
    <property type="match status" value="1"/>
</dbReference>
<dbReference type="PANTHER" id="PTHR33164:SF43">
    <property type="entry name" value="HTH-TYPE TRANSCRIPTIONAL REPRESSOR YETL"/>
    <property type="match status" value="1"/>
</dbReference>
<name>A0ABS7L5D6_9FIRM</name>
<dbReference type="InterPro" id="IPR011991">
    <property type="entry name" value="ArsR-like_HTH"/>
</dbReference>
<comment type="caution">
    <text evidence="2">The sequence shown here is derived from an EMBL/GenBank/DDBJ whole genome shotgun (WGS) entry which is preliminary data.</text>
</comment>
<dbReference type="PROSITE" id="PS50995">
    <property type="entry name" value="HTH_MARR_2"/>
    <property type="match status" value="1"/>
</dbReference>
<dbReference type="RefSeq" id="WP_221919443.1">
    <property type="nucleotide sequence ID" value="NZ_CP173660.1"/>
</dbReference>
<evidence type="ECO:0000313" key="2">
    <source>
        <dbReference type="EMBL" id="MBY0758239.1"/>
    </source>
</evidence>
<feature type="domain" description="HTH marR-type" evidence="1">
    <location>
        <begin position="3"/>
        <end position="137"/>
    </location>
</feature>
<organism evidence="2 3">
    <name type="scientific">Sellimonas caecigallum</name>
    <dbReference type="NCBI Taxonomy" id="2592333"/>
    <lineage>
        <taxon>Bacteria</taxon>
        <taxon>Bacillati</taxon>
        <taxon>Bacillota</taxon>
        <taxon>Clostridia</taxon>
        <taxon>Lachnospirales</taxon>
        <taxon>Lachnospiraceae</taxon>
        <taxon>Sellimonas</taxon>
    </lineage>
</organism>
<protein>
    <submittedName>
        <fullName evidence="2">MarR family transcriptional regulator</fullName>
    </submittedName>
</protein>
<reference evidence="2 3" key="1">
    <citation type="journal article" date="2020" name="New Microbes New Infect">
        <title>Sellimonas caecigallum sp. nov., description and genome sequence of a new member of the Sellimonas genus isolated from the cecum of feral chicken.</title>
        <authorList>
            <person name="Wongkuna S."/>
            <person name="Ghimire S."/>
            <person name="Antony L."/>
            <person name="Chankhamhaengdecha S."/>
            <person name="Janvilisri T."/>
            <person name="Scaria J."/>
        </authorList>
    </citation>
    <scope>NUCLEOTIDE SEQUENCE [LARGE SCALE GENOMIC DNA]</scope>
    <source>
        <strain evidence="2 3">SW451</strain>
    </source>
</reference>
<dbReference type="InterPro" id="IPR036390">
    <property type="entry name" value="WH_DNA-bd_sf"/>
</dbReference>
<dbReference type="EMBL" id="VIRV01000003">
    <property type="protein sequence ID" value="MBY0758239.1"/>
    <property type="molecule type" value="Genomic_DNA"/>
</dbReference>
<sequence>MEKNKIREIMLRIDMERREILKPQFLKIGLTIGQGQPRILNYLKKYGAMTQRELADLCCIDVTTISRTLDKMEEKGLLERRKDPSCRRSHQIVLAEEGLRRASQVQDIFQDIDEQIWKGFSEEEMETLYEGLVKMEENLKKV</sequence>
<dbReference type="SUPFAM" id="SSF46785">
    <property type="entry name" value="Winged helix' DNA-binding domain"/>
    <property type="match status" value="1"/>
</dbReference>
<evidence type="ECO:0000259" key="1">
    <source>
        <dbReference type="PROSITE" id="PS50995"/>
    </source>
</evidence>
<dbReference type="InterPro" id="IPR036388">
    <property type="entry name" value="WH-like_DNA-bd_sf"/>
</dbReference>
<dbReference type="InterPro" id="IPR000835">
    <property type="entry name" value="HTH_MarR-typ"/>
</dbReference>
<evidence type="ECO:0000313" key="3">
    <source>
        <dbReference type="Proteomes" id="UP000779049"/>
    </source>
</evidence>